<sequence>MDFLADHNIPLNYDVDELEEDLSIVKEILQNEGGF</sequence>
<evidence type="ECO:0000313" key="1">
    <source>
        <dbReference type="EMBL" id="CEO88705.1"/>
    </source>
</evidence>
<dbReference type="Proteomes" id="UP000046155">
    <property type="component" value="Unassembled WGS sequence"/>
</dbReference>
<accession>A0A0B7MF56</accession>
<evidence type="ECO:0000313" key="2">
    <source>
        <dbReference type="Proteomes" id="UP000046155"/>
    </source>
</evidence>
<protein>
    <submittedName>
        <fullName evidence="1">Uncharacterized protein</fullName>
    </submittedName>
</protein>
<dbReference type="EMBL" id="CDRZ01000158">
    <property type="protein sequence ID" value="CEO88705.1"/>
    <property type="molecule type" value="Genomic_DNA"/>
</dbReference>
<keyword evidence="2" id="KW-1185">Reference proteome</keyword>
<reference evidence="2" key="1">
    <citation type="submission" date="2015-01" db="EMBL/GenBank/DDBJ databases">
        <authorList>
            <person name="Manzoor Shahid"/>
            <person name="Zubair Saima"/>
        </authorList>
    </citation>
    <scope>NUCLEOTIDE SEQUENCE [LARGE SCALE GENOMIC DNA]</scope>
    <source>
        <strain evidence="2">Sp3</strain>
    </source>
</reference>
<dbReference type="AlphaFoldDB" id="A0A0B7MF56"/>
<organism evidence="1 2">
    <name type="scientific">Syntrophaceticus schinkii</name>
    <dbReference type="NCBI Taxonomy" id="499207"/>
    <lineage>
        <taxon>Bacteria</taxon>
        <taxon>Bacillati</taxon>
        <taxon>Bacillota</taxon>
        <taxon>Clostridia</taxon>
        <taxon>Thermoanaerobacterales</taxon>
        <taxon>Thermoanaerobacterales Family III. Incertae Sedis</taxon>
        <taxon>Syntrophaceticus</taxon>
    </lineage>
</organism>
<gene>
    <name evidence="1" type="ORF">SSCH_2400001</name>
</gene>
<proteinExistence type="predicted"/>
<name>A0A0B7MF56_9FIRM</name>